<dbReference type="STRING" id="479434.Sthe_0309"/>
<dbReference type="Pfam" id="PF00496">
    <property type="entry name" value="SBP_bac_5"/>
    <property type="match status" value="1"/>
</dbReference>
<dbReference type="AlphaFoldDB" id="D1C6Y7"/>
<dbReference type="CDD" id="cd08504">
    <property type="entry name" value="PBP2_OppA"/>
    <property type="match status" value="1"/>
</dbReference>
<dbReference type="GO" id="GO:0008707">
    <property type="term" value="F:inositol hexakisphosphate 4-phosphatase activity"/>
    <property type="evidence" value="ECO:0007669"/>
    <property type="project" value="UniProtKB-EC"/>
</dbReference>
<evidence type="ECO:0000313" key="7">
    <source>
        <dbReference type="EMBL" id="ACZ37748.1"/>
    </source>
</evidence>
<evidence type="ECO:0000259" key="6">
    <source>
        <dbReference type="Pfam" id="PF00496"/>
    </source>
</evidence>
<feature type="region of interest" description="Disordered" evidence="5">
    <location>
        <begin position="1"/>
        <end position="21"/>
    </location>
</feature>
<dbReference type="PANTHER" id="PTHR30290">
    <property type="entry name" value="PERIPLASMIC BINDING COMPONENT OF ABC TRANSPORTER"/>
    <property type="match status" value="1"/>
</dbReference>
<feature type="region of interest" description="Disordered" evidence="5">
    <location>
        <begin position="41"/>
        <end position="85"/>
    </location>
</feature>
<dbReference type="HOGENOM" id="CLU_017028_0_3_0"/>
<dbReference type="Gene3D" id="3.10.105.10">
    <property type="entry name" value="Dipeptide-binding Protein, Domain 3"/>
    <property type="match status" value="1"/>
</dbReference>
<gene>
    <name evidence="7" type="ordered locus">Sthe_0309</name>
</gene>
<evidence type="ECO:0000313" key="8">
    <source>
        <dbReference type="Proteomes" id="UP000002027"/>
    </source>
</evidence>
<dbReference type="RefSeq" id="WP_012870796.1">
    <property type="nucleotide sequence ID" value="NC_013523.1"/>
</dbReference>
<reference evidence="7 8" key="2">
    <citation type="journal article" date="2010" name="Stand. Genomic Sci.">
        <title>Complete genome sequence of Desulfohalobium retbaense type strain (HR(100)).</title>
        <authorList>
            <person name="Spring S."/>
            <person name="Nolan M."/>
            <person name="Lapidus A."/>
            <person name="Glavina Del Rio T."/>
            <person name="Copeland A."/>
            <person name="Tice H."/>
            <person name="Cheng J.F."/>
            <person name="Lucas S."/>
            <person name="Land M."/>
            <person name="Chen F."/>
            <person name="Bruce D."/>
            <person name="Goodwin L."/>
            <person name="Pitluck S."/>
            <person name="Ivanova N."/>
            <person name="Mavromatis K."/>
            <person name="Mikhailova N."/>
            <person name="Pati A."/>
            <person name="Chen A."/>
            <person name="Palaniappan K."/>
            <person name="Hauser L."/>
            <person name="Chang Y.J."/>
            <person name="Jeffries C.D."/>
            <person name="Munk C."/>
            <person name="Kiss H."/>
            <person name="Chain P."/>
            <person name="Han C."/>
            <person name="Brettin T."/>
            <person name="Detter J.C."/>
            <person name="Schuler E."/>
            <person name="Goker M."/>
            <person name="Rohde M."/>
            <person name="Bristow J."/>
            <person name="Eisen J.A."/>
            <person name="Markowitz V."/>
            <person name="Hugenholtz P."/>
            <person name="Kyrpides N.C."/>
            <person name="Klenk H.P."/>
        </authorList>
    </citation>
    <scope>NUCLEOTIDE SEQUENCE [LARGE SCALE GENOMIC DNA]</scope>
    <source>
        <strain evidence="8">ATCC 49802 / DSM 20745 / S 6022</strain>
    </source>
</reference>
<dbReference type="GO" id="GO:0030313">
    <property type="term" value="C:cell envelope"/>
    <property type="evidence" value="ECO:0007669"/>
    <property type="project" value="UniProtKB-SubCell"/>
</dbReference>
<dbReference type="KEGG" id="sti:Sthe_0309"/>
<dbReference type="Gene3D" id="3.40.190.10">
    <property type="entry name" value="Periplasmic binding protein-like II"/>
    <property type="match status" value="1"/>
</dbReference>
<evidence type="ECO:0000256" key="4">
    <source>
        <dbReference type="ARBA" id="ARBA00022729"/>
    </source>
</evidence>
<proteinExistence type="inferred from homology"/>
<dbReference type="InterPro" id="IPR000914">
    <property type="entry name" value="SBP_5_dom"/>
</dbReference>
<dbReference type="FunCoup" id="D1C6Y7">
    <property type="interactions" value="239"/>
</dbReference>
<dbReference type="GO" id="GO:1904680">
    <property type="term" value="F:peptide transmembrane transporter activity"/>
    <property type="evidence" value="ECO:0007669"/>
    <property type="project" value="TreeGrafter"/>
</dbReference>
<dbReference type="InParanoid" id="D1C6Y7"/>
<comment type="subcellular location">
    <subcellularLocation>
        <location evidence="1">Cell envelope</location>
    </subcellularLocation>
</comment>
<organism evidence="7 8">
    <name type="scientific">Sphaerobacter thermophilus (strain ATCC 49802 / DSM 20745 / KCCM 41009 / NCIMB 13125 / S 6022)</name>
    <dbReference type="NCBI Taxonomy" id="479434"/>
    <lineage>
        <taxon>Bacteria</taxon>
        <taxon>Pseudomonadati</taxon>
        <taxon>Thermomicrobiota</taxon>
        <taxon>Thermomicrobia</taxon>
        <taxon>Sphaerobacterales</taxon>
        <taxon>Sphaerobacterineae</taxon>
        <taxon>Sphaerobacteraceae</taxon>
        <taxon>Sphaerobacter</taxon>
    </lineage>
</organism>
<evidence type="ECO:0000256" key="3">
    <source>
        <dbReference type="ARBA" id="ARBA00022448"/>
    </source>
</evidence>
<protein>
    <submittedName>
        <fullName evidence="7">4-phytase</fullName>
        <ecNumber evidence="7">3.1.3.26</ecNumber>
    </submittedName>
</protein>
<sequence length="603" mass="66472">MPRQDRHPQPSSRPSPAAAARLSRRALLAAGALALLAACRGGSAGSATDSTPVSRGSQSPAARPSPAGAASPQPTSPATALSTPPASGPQVFYQWGFAADPISHDFNANRYCGGEPELWAGLLTLTPDFEPVADWAEAWSTSPDGLTWTFRLRPNNRGWSNGDPVTAHDFVWSWQRKLNPETAAPDAPLLYDIVGAREIHTAGAPPEALGARAADDWTLDVDLTGPSPRFLVIIASVAGFPAHRPSVERHGDRWTEAGNCVSNGPFILTRWERGVAFEIARNPNYWDAARVALDRCITPILPLDQGLAPYDDRQVDYIAVPRPDLPVVRNSPNLSRQLGRAVEAAVWCLIPQVTMPPFDDLRVRQAISRAIDRERIVQITEGRALGATSLMPVGMPGHFNDAEIVQIQQFDVDAALALLEDTPFAGGQNWPPLTLTMRQSDSDAELIANDVISQLRENLGLSLSLDILEREDFDAAVRAHEPALIWLRWWFHYPDPHNGYGDLFAPEDPLPRRLAWEDPAYTDLVRRAREESDPAARLDLYRQCEQTLQSAAIYIPVAYPVTWYLFKPWVSGIPTNSRGDWLPRGELFTRMKAHLRIENRPEA</sequence>
<dbReference type="InterPro" id="IPR039424">
    <property type="entry name" value="SBP_5"/>
</dbReference>
<dbReference type="EC" id="3.1.3.26" evidence="7"/>
<dbReference type="PANTHER" id="PTHR30290:SF10">
    <property type="entry name" value="PERIPLASMIC OLIGOPEPTIDE-BINDING PROTEIN-RELATED"/>
    <property type="match status" value="1"/>
</dbReference>
<accession>D1C6Y7</accession>
<evidence type="ECO:0000256" key="2">
    <source>
        <dbReference type="ARBA" id="ARBA00005695"/>
    </source>
</evidence>
<evidence type="ECO:0000256" key="1">
    <source>
        <dbReference type="ARBA" id="ARBA00004196"/>
    </source>
</evidence>
<evidence type="ECO:0000256" key="5">
    <source>
        <dbReference type="SAM" id="MobiDB-lite"/>
    </source>
</evidence>
<dbReference type="SUPFAM" id="SSF53850">
    <property type="entry name" value="Periplasmic binding protein-like II"/>
    <property type="match status" value="1"/>
</dbReference>
<dbReference type="eggNOG" id="COG4166">
    <property type="taxonomic scope" value="Bacteria"/>
</dbReference>
<dbReference type="OrthoDB" id="9783874at2"/>
<reference evidence="8" key="1">
    <citation type="submission" date="2009-11" db="EMBL/GenBank/DDBJ databases">
        <title>The complete chromosome 1 of Sphaerobacter thermophilus DSM 20745.</title>
        <authorList>
            <person name="Lucas S."/>
            <person name="Copeland A."/>
            <person name="Lapidus A."/>
            <person name="Glavina del Rio T."/>
            <person name="Dalin E."/>
            <person name="Tice H."/>
            <person name="Bruce D."/>
            <person name="Goodwin L."/>
            <person name="Pitluck S."/>
            <person name="Kyrpides N."/>
            <person name="Mavromatis K."/>
            <person name="Ivanova N."/>
            <person name="Mikhailova N."/>
            <person name="LaButti K.M."/>
            <person name="Clum A."/>
            <person name="Sun H.I."/>
            <person name="Brettin T."/>
            <person name="Detter J.C."/>
            <person name="Han C."/>
            <person name="Larimer F."/>
            <person name="Land M."/>
            <person name="Hauser L."/>
            <person name="Markowitz V."/>
            <person name="Cheng J.F."/>
            <person name="Hugenholtz P."/>
            <person name="Woyke T."/>
            <person name="Wu D."/>
            <person name="Steenblock K."/>
            <person name="Schneider S."/>
            <person name="Pukall R."/>
            <person name="Goeker M."/>
            <person name="Klenk H.P."/>
            <person name="Eisen J.A."/>
        </authorList>
    </citation>
    <scope>NUCLEOTIDE SEQUENCE [LARGE SCALE GENOMIC DNA]</scope>
    <source>
        <strain evidence="8">ATCC 49802 / DSM 20745 / S 6022</strain>
    </source>
</reference>
<dbReference type="InterPro" id="IPR006311">
    <property type="entry name" value="TAT_signal"/>
</dbReference>
<dbReference type="GO" id="GO:0015833">
    <property type="term" value="P:peptide transport"/>
    <property type="evidence" value="ECO:0007669"/>
    <property type="project" value="TreeGrafter"/>
</dbReference>
<feature type="domain" description="Solute-binding protein family 5" evidence="6">
    <location>
        <begin position="130"/>
        <end position="505"/>
    </location>
</feature>
<feature type="compositionally biased region" description="Low complexity" evidence="5">
    <location>
        <begin position="10"/>
        <end position="21"/>
    </location>
</feature>
<keyword evidence="3" id="KW-0813">Transport</keyword>
<dbReference type="Proteomes" id="UP000002027">
    <property type="component" value="Chromosome 1"/>
</dbReference>
<dbReference type="FunFam" id="3.90.76.10:FF:000001">
    <property type="entry name" value="Oligopeptide ABC transporter substrate-binding protein"/>
    <property type="match status" value="1"/>
</dbReference>
<dbReference type="PROSITE" id="PS51318">
    <property type="entry name" value="TAT"/>
    <property type="match status" value="1"/>
</dbReference>
<keyword evidence="8" id="KW-1185">Reference proteome</keyword>
<dbReference type="EMBL" id="CP001823">
    <property type="protein sequence ID" value="ACZ37748.1"/>
    <property type="molecule type" value="Genomic_DNA"/>
</dbReference>
<keyword evidence="7" id="KW-0378">Hydrolase</keyword>
<name>D1C6Y7_SPHTD</name>
<comment type="similarity">
    <text evidence="2">Belongs to the bacterial solute-binding protein 5 family.</text>
</comment>
<keyword evidence="4" id="KW-0732">Signal</keyword>
<feature type="compositionally biased region" description="Low complexity" evidence="5">
    <location>
        <begin position="54"/>
        <end position="85"/>
    </location>
</feature>
<dbReference type="Gene3D" id="3.90.76.10">
    <property type="entry name" value="Dipeptide-binding Protein, Domain 1"/>
    <property type="match status" value="1"/>
</dbReference>